<dbReference type="EMBL" id="RRCN01000001">
    <property type="protein sequence ID" value="RRJ67310.1"/>
    <property type="molecule type" value="Genomic_DNA"/>
</dbReference>
<evidence type="ECO:0000313" key="3">
    <source>
        <dbReference type="Proteomes" id="UP000267017"/>
    </source>
</evidence>
<dbReference type="OrthoDB" id="9796461at2"/>
<keyword evidence="3" id="KW-1185">Reference proteome</keyword>
<keyword evidence="1" id="KW-0812">Transmembrane</keyword>
<evidence type="ECO:0000313" key="2">
    <source>
        <dbReference type="EMBL" id="RRJ67310.1"/>
    </source>
</evidence>
<gene>
    <name evidence="2" type="ORF">EHV15_33590</name>
</gene>
<proteinExistence type="predicted"/>
<evidence type="ECO:0000256" key="1">
    <source>
        <dbReference type="SAM" id="Phobius"/>
    </source>
</evidence>
<comment type="caution">
    <text evidence="2">The sequence shown here is derived from an EMBL/GenBank/DDBJ whole genome shotgun (WGS) entry which is preliminary data.</text>
</comment>
<feature type="transmembrane region" description="Helical" evidence="1">
    <location>
        <begin position="6"/>
        <end position="22"/>
    </location>
</feature>
<dbReference type="RefSeq" id="WP_128635089.1">
    <property type="nucleotide sequence ID" value="NZ_RRCN01000001.1"/>
</dbReference>
<dbReference type="Proteomes" id="UP000267017">
    <property type="component" value="Unassembled WGS sequence"/>
</dbReference>
<protein>
    <submittedName>
        <fullName evidence="2">Uncharacterized protein</fullName>
    </submittedName>
</protein>
<name>A0A3P3UAG4_9BACL</name>
<organism evidence="2 3">
    <name type="scientific">Paenibacillus oralis</name>
    <dbReference type="NCBI Taxonomy" id="2490856"/>
    <lineage>
        <taxon>Bacteria</taxon>
        <taxon>Bacillati</taxon>
        <taxon>Bacillota</taxon>
        <taxon>Bacilli</taxon>
        <taxon>Bacillales</taxon>
        <taxon>Paenibacillaceae</taxon>
        <taxon>Paenibacillus</taxon>
    </lineage>
</organism>
<dbReference type="AlphaFoldDB" id="A0A3P3UAG4"/>
<keyword evidence="1" id="KW-0472">Membrane</keyword>
<keyword evidence="1" id="KW-1133">Transmembrane helix</keyword>
<sequence length="157" mass="16934">MLKKTFLISIAIVIVLIGYKWVQGNTAKDSNLRIEEPVNKVEVNSPNLHEEVTQQPATDDFSSVSGLTSEATPSFSSKTELKSGKGITIIGDSVIVGVAPVLEEQYPGIVIDGKVSRQMKQAQSIVDELKSKGKLGDRVVFELGTNGPFVLNNFGLC</sequence>
<accession>A0A3P3UAG4</accession>
<reference evidence="2 3" key="1">
    <citation type="submission" date="2018-11" db="EMBL/GenBank/DDBJ databases">
        <title>Genome sequencing of Paenibacillus sp. KCOM 3021 (= ChDC PVNT-B20).</title>
        <authorList>
            <person name="Kook J.-K."/>
            <person name="Park S.-N."/>
            <person name="Lim Y.K."/>
        </authorList>
    </citation>
    <scope>NUCLEOTIDE SEQUENCE [LARGE SCALE GENOMIC DNA]</scope>
    <source>
        <strain evidence="2 3">KCOM 3021</strain>
    </source>
</reference>